<organism evidence="1">
    <name type="scientific">Archaeoglobus fulgidus</name>
    <dbReference type="NCBI Taxonomy" id="2234"/>
    <lineage>
        <taxon>Archaea</taxon>
        <taxon>Methanobacteriati</taxon>
        <taxon>Methanobacteriota</taxon>
        <taxon>Archaeoglobi</taxon>
        <taxon>Archaeoglobales</taxon>
        <taxon>Archaeoglobaceae</taxon>
        <taxon>Archaeoglobus</taxon>
    </lineage>
</organism>
<dbReference type="EMBL" id="DSLA01000078">
    <property type="protein sequence ID" value="HEH35494.1"/>
    <property type="molecule type" value="Genomic_DNA"/>
</dbReference>
<accession>A0A7J2TK11</accession>
<name>A0A7J2TK11_ARCFL</name>
<reference evidence="1" key="1">
    <citation type="journal article" date="2020" name="mSystems">
        <title>Genome- and Community-Level Interaction Insights into Carbon Utilization and Element Cycling Functions of Hydrothermarchaeota in Hydrothermal Sediment.</title>
        <authorList>
            <person name="Zhou Z."/>
            <person name="Liu Y."/>
            <person name="Xu W."/>
            <person name="Pan J."/>
            <person name="Luo Z.H."/>
            <person name="Li M."/>
        </authorList>
    </citation>
    <scope>NUCLEOTIDE SEQUENCE [LARGE SCALE GENOMIC DNA]</scope>
    <source>
        <strain evidence="1">SpSt-26</strain>
    </source>
</reference>
<dbReference type="AlphaFoldDB" id="A0A7J2TK11"/>
<proteinExistence type="predicted"/>
<gene>
    <name evidence="1" type="ORF">ENP88_04975</name>
</gene>
<evidence type="ECO:0000313" key="1">
    <source>
        <dbReference type="EMBL" id="HEH35494.1"/>
    </source>
</evidence>
<comment type="caution">
    <text evidence="1">The sequence shown here is derived from an EMBL/GenBank/DDBJ whole genome shotgun (WGS) entry which is preliminary data.</text>
</comment>
<protein>
    <submittedName>
        <fullName evidence="1">Uncharacterized protein</fullName>
    </submittedName>
</protein>
<sequence length="90" mass="11004">MDKNCERCGNWSPHIGYSFLGFCFKKEDISFRDSFCEFFTELELEGEFFWCEDCRSILDFKELEEHRKNGHRIFKQVFLDSDYREEIYEG</sequence>